<dbReference type="GO" id="GO:0016491">
    <property type="term" value="F:oxidoreductase activity"/>
    <property type="evidence" value="ECO:0007669"/>
    <property type="project" value="UniProtKB-KW"/>
</dbReference>
<dbReference type="Gene3D" id="3.20.20.30">
    <property type="entry name" value="Luciferase-like domain"/>
    <property type="match status" value="1"/>
</dbReference>
<dbReference type="PANTHER" id="PTHR30137:SF8">
    <property type="entry name" value="BLR5498 PROTEIN"/>
    <property type="match status" value="1"/>
</dbReference>
<name>A0ABW2E3D6_9ACTN</name>
<dbReference type="EC" id="1.-.-.-" evidence="4"/>
<protein>
    <submittedName>
        <fullName evidence="4">LLM class flavin-dependent oxidoreductase</fullName>
        <ecNumber evidence="4">1.-.-.-</ecNumber>
    </submittedName>
</protein>
<dbReference type="EMBL" id="JBHSYM010000048">
    <property type="protein sequence ID" value="MFC7014483.1"/>
    <property type="molecule type" value="Genomic_DNA"/>
</dbReference>
<reference evidence="5" key="1">
    <citation type="journal article" date="2019" name="Int. J. Syst. Evol. Microbiol.">
        <title>The Global Catalogue of Microorganisms (GCM) 10K type strain sequencing project: providing services to taxonomists for standard genome sequencing and annotation.</title>
        <authorList>
            <consortium name="The Broad Institute Genomics Platform"/>
            <consortium name="The Broad Institute Genome Sequencing Center for Infectious Disease"/>
            <person name="Wu L."/>
            <person name="Ma J."/>
        </authorList>
    </citation>
    <scope>NUCLEOTIDE SEQUENCE [LARGE SCALE GENOMIC DNA]</scope>
    <source>
        <strain evidence="5">JCM 4855</strain>
    </source>
</reference>
<accession>A0ABW2E3D6</accession>
<evidence type="ECO:0000256" key="1">
    <source>
        <dbReference type="ARBA" id="ARBA00023002"/>
    </source>
</evidence>
<keyword evidence="5" id="KW-1185">Reference proteome</keyword>
<dbReference type="SUPFAM" id="SSF51679">
    <property type="entry name" value="Bacterial luciferase-like"/>
    <property type="match status" value="1"/>
</dbReference>
<gene>
    <name evidence="4" type="ORF">ACFQMH_22735</name>
</gene>
<dbReference type="InterPro" id="IPR036661">
    <property type="entry name" value="Luciferase-like_sf"/>
</dbReference>
<evidence type="ECO:0000313" key="4">
    <source>
        <dbReference type="EMBL" id="MFC7014483.1"/>
    </source>
</evidence>
<evidence type="ECO:0000259" key="3">
    <source>
        <dbReference type="Pfam" id="PF00296"/>
    </source>
</evidence>
<dbReference type="InterPro" id="IPR011251">
    <property type="entry name" value="Luciferase-like_dom"/>
</dbReference>
<organism evidence="4 5">
    <name type="scientific">Streptomyces viridiviolaceus</name>
    <dbReference type="NCBI Taxonomy" id="68282"/>
    <lineage>
        <taxon>Bacteria</taxon>
        <taxon>Bacillati</taxon>
        <taxon>Actinomycetota</taxon>
        <taxon>Actinomycetes</taxon>
        <taxon>Kitasatosporales</taxon>
        <taxon>Streptomycetaceae</taxon>
        <taxon>Streptomyces</taxon>
    </lineage>
</organism>
<keyword evidence="2" id="KW-0503">Monooxygenase</keyword>
<sequence>MRFDLMHVLSNRGRKRPWGELLDDSRRRAELGDELGFTGLWLGEHHFDAEGSDQLPNPVMLLADLAARTSRMRLGIAAIGLPLWHPIRLAEDLAMLDHFSRGRVDVAFSRGILRGEIVNLNPEADRRDEQKSRAIFAENLEIVKRAWTQDPFRWHGERYRIPWPETSWGGDALKDYEDENGHLTGLPIIPQPVQKPMPPLYAVSQQTEGFRLAARQGMGVISSHPAGKKLRALNEAYDEEAAKVGRPGHVSKVAPAVREFFVAESEQEARKEIEEFVNGRFEVIKRVRGLGAWLDVDEDPEDPKLQAMTGFDLMMERDYLFVGTPDSVAERMVRLHDEEGWDHFMLGLGHAPAEALDRSMRLMAEEVIPRVRRATGNEAELRAGGSAQS</sequence>
<evidence type="ECO:0000256" key="2">
    <source>
        <dbReference type="ARBA" id="ARBA00023033"/>
    </source>
</evidence>
<dbReference type="RefSeq" id="WP_189876343.1">
    <property type="nucleotide sequence ID" value="NZ_BMWA01000020.1"/>
</dbReference>
<dbReference type="Proteomes" id="UP001596409">
    <property type="component" value="Unassembled WGS sequence"/>
</dbReference>
<dbReference type="Pfam" id="PF00296">
    <property type="entry name" value="Bac_luciferase"/>
    <property type="match status" value="1"/>
</dbReference>
<comment type="caution">
    <text evidence="4">The sequence shown here is derived from an EMBL/GenBank/DDBJ whole genome shotgun (WGS) entry which is preliminary data.</text>
</comment>
<evidence type="ECO:0000313" key="5">
    <source>
        <dbReference type="Proteomes" id="UP001596409"/>
    </source>
</evidence>
<keyword evidence="1 4" id="KW-0560">Oxidoreductase</keyword>
<feature type="domain" description="Luciferase-like" evidence="3">
    <location>
        <begin position="6"/>
        <end position="337"/>
    </location>
</feature>
<dbReference type="InterPro" id="IPR050766">
    <property type="entry name" value="Bact_Lucif_Oxidored"/>
</dbReference>
<dbReference type="PANTHER" id="PTHR30137">
    <property type="entry name" value="LUCIFERASE-LIKE MONOOXYGENASE"/>
    <property type="match status" value="1"/>
</dbReference>
<proteinExistence type="predicted"/>